<keyword evidence="3" id="KW-1185">Reference proteome</keyword>
<dbReference type="CDD" id="cd00109">
    <property type="entry name" value="Kunitz-type"/>
    <property type="match status" value="1"/>
</dbReference>
<dbReference type="InterPro" id="IPR023908">
    <property type="entry name" value="xxxLxxG_rpt"/>
</dbReference>
<keyword evidence="1" id="KW-1133">Transmembrane helix</keyword>
<dbReference type="Proteomes" id="UP000887574">
    <property type="component" value="Unplaced"/>
</dbReference>
<organism evidence="3 4">
    <name type="scientific">Ditylenchus dipsaci</name>
    <dbReference type="NCBI Taxonomy" id="166011"/>
    <lineage>
        <taxon>Eukaryota</taxon>
        <taxon>Metazoa</taxon>
        <taxon>Ecdysozoa</taxon>
        <taxon>Nematoda</taxon>
        <taxon>Chromadorea</taxon>
        <taxon>Rhabditida</taxon>
        <taxon>Tylenchina</taxon>
        <taxon>Tylenchomorpha</taxon>
        <taxon>Sphaerularioidea</taxon>
        <taxon>Anguinidae</taxon>
        <taxon>Anguininae</taxon>
        <taxon>Ditylenchus</taxon>
    </lineage>
</organism>
<dbReference type="SUPFAM" id="SSF57362">
    <property type="entry name" value="BPTI-like"/>
    <property type="match status" value="1"/>
</dbReference>
<dbReference type="InterPro" id="IPR036880">
    <property type="entry name" value="Kunitz_BPTI_sf"/>
</dbReference>
<reference evidence="4" key="1">
    <citation type="submission" date="2022-11" db="UniProtKB">
        <authorList>
            <consortium name="WormBaseParasite"/>
        </authorList>
    </citation>
    <scope>IDENTIFICATION</scope>
</reference>
<feature type="transmembrane region" description="Helical" evidence="1">
    <location>
        <begin position="541"/>
        <end position="566"/>
    </location>
</feature>
<dbReference type="PANTHER" id="PTHR46339">
    <property type="entry name" value="PROTEIN CBG15282-RELATED"/>
    <property type="match status" value="1"/>
</dbReference>
<evidence type="ECO:0000256" key="1">
    <source>
        <dbReference type="SAM" id="Phobius"/>
    </source>
</evidence>
<dbReference type="InterPro" id="IPR002223">
    <property type="entry name" value="Kunitz_BPTI"/>
</dbReference>
<name>A0A915CVL8_9BILA</name>
<evidence type="ECO:0000259" key="2">
    <source>
        <dbReference type="PROSITE" id="PS50279"/>
    </source>
</evidence>
<feature type="domain" description="BPTI/Kunitz inhibitor" evidence="2">
    <location>
        <begin position="85"/>
        <end position="139"/>
    </location>
</feature>
<keyword evidence="1" id="KW-0472">Membrane</keyword>
<evidence type="ECO:0000313" key="4">
    <source>
        <dbReference type="WBParaSite" id="jg12702"/>
    </source>
</evidence>
<sequence length="613" mass="68987">MTVTSCVLAVCSLGEPFKNVNGQEDAVCWFKKPHASIKSSGPSSPFQCPPTHQCKSAQISLSETGVDGQPSVQKGVCCPLPQFVCNLPLEKGSSCKSNSRTTRWWFNSKRGKCEKFLFADCGDKNANNFVSQKQCQEQCRNSKICPSPLVAIPHNTVSPYRLCQPSSTNCSTKGQANGQCVYSNNLGKHVCCAVDISSTILRRRGNTIKKQAVVKEKWIKIANNDVLSPILQRGCLSVGCHPNYPRAFLQMDKFVWLFAILVLCFVCDSQCFQISYSNSEYDVYVHMNGDLKGEVPVPVKLQKDLQDLNIPKTLSFRLNNGRSEFNIERSEFNNRRSKFVTSKISNGSSELNNGGSQLNNGSSEIQNGSTELKNGSSEIINGSSEVQNGSSLLNNGSSEINSTTSTLAPISGNYSVAYQALEIKTGDLVLQLDFWPDFDDFSHDFKPYLRSYALQATFAHVQFAENQTKIWSSGTAQSRSSFHISHCCPKSFEERSAYLYFNHDLYPHLRFTRFCASVETRKYDSTYEIQYSTRRYYPRSVLMYISLYLLQIMLIVSASLTFFLLISKWRRQRKERLRVLPKVSYIYGKKPSLQIIPITTNGQDKDVSQNVYY</sequence>
<dbReference type="SMART" id="SM00131">
    <property type="entry name" value="KU"/>
    <property type="match status" value="1"/>
</dbReference>
<keyword evidence="1" id="KW-0812">Transmembrane</keyword>
<evidence type="ECO:0000313" key="3">
    <source>
        <dbReference type="Proteomes" id="UP000887574"/>
    </source>
</evidence>
<dbReference type="Gene3D" id="4.10.410.10">
    <property type="entry name" value="Pancreatic trypsin inhibitor Kunitz domain"/>
    <property type="match status" value="1"/>
</dbReference>
<dbReference type="GO" id="GO:0004867">
    <property type="term" value="F:serine-type endopeptidase inhibitor activity"/>
    <property type="evidence" value="ECO:0007669"/>
    <property type="project" value="InterPro"/>
</dbReference>
<dbReference type="InterPro" id="IPR053014">
    <property type="entry name" value="Cuticle_assoc_divergent"/>
</dbReference>
<dbReference type="WBParaSite" id="jg12702">
    <property type="protein sequence ID" value="jg12702"/>
    <property type="gene ID" value="jg12702"/>
</dbReference>
<dbReference type="PROSITE" id="PS50279">
    <property type="entry name" value="BPTI_KUNITZ_2"/>
    <property type="match status" value="1"/>
</dbReference>
<accession>A0A915CVL8</accession>
<dbReference type="Pfam" id="PF00014">
    <property type="entry name" value="Kunitz_BPTI"/>
    <property type="match status" value="1"/>
</dbReference>
<dbReference type="AlphaFoldDB" id="A0A915CVL8"/>
<dbReference type="NCBIfam" id="TIGR03057">
    <property type="entry name" value="xxxLxxG_by_4"/>
    <property type="match status" value="1"/>
</dbReference>
<protein>
    <submittedName>
        <fullName evidence="4">BPTI/Kunitz inhibitor domain-containing protein</fullName>
    </submittedName>
</protein>
<proteinExistence type="predicted"/>